<organism evidence="1">
    <name type="scientific">Neisseria gonorrhoeae</name>
    <dbReference type="NCBI Taxonomy" id="485"/>
    <lineage>
        <taxon>Bacteria</taxon>
        <taxon>Pseudomonadati</taxon>
        <taxon>Pseudomonadota</taxon>
        <taxon>Betaproteobacteria</taxon>
        <taxon>Neisseriales</taxon>
        <taxon>Neisseriaceae</taxon>
        <taxon>Neisseria</taxon>
    </lineage>
</organism>
<reference evidence="1" key="1">
    <citation type="submission" date="2018-06" db="EMBL/GenBank/DDBJ databases">
        <authorList>
            <consortium name="Pathogen Informatics"/>
            <person name="Doyle S."/>
        </authorList>
    </citation>
    <scope>NUCLEOTIDE SEQUENCE [LARGE SCALE GENOMIC DNA]</scope>
    <source>
        <strain evidence="1">NCTC11421</strain>
    </source>
</reference>
<sequence length="59" mass="6950">MKLWCQIRLSKQPLKGRTMNKPFITQAQLALYNISRQASILGNRWLLLLRKNLKNLLIT</sequence>
<protein>
    <submittedName>
        <fullName evidence="1">Phage associated protein</fullName>
    </submittedName>
</protein>
<accession>A0A379B1C7</accession>
<gene>
    <name evidence="1" type="ORF">NCTC11421_03863</name>
</gene>
<evidence type="ECO:0000313" key="1">
    <source>
        <dbReference type="EMBL" id="SUB32423.1"/>
    </source>
</evidence>
<dbReference type="AlphaFoldDB" id="A0A379B1C7"/>
<dbReference type="EMBL" id="UGRI01000002">
    <property type="protein sequence ID" value="SUB32423.1"/>
    <property type="molecule type" value="Genomic_DNA"/>
</dbReference>
<proteinExistence type="predicted"/>
<name>A0A379B1C7_NEIGO</name>